<evidence type="ECO:0000256" key="1">
    <source>
        <dbReference type="SAM" id="MobiDB-lite"/>
    </source>
</evidence>
<feature type="compositionally biased region" description="Low complexity" evidence="1">
    <location>
        <begin position="284"/>
        <end position="298"/>
    </location>
</feature>
<name>A0A4R8T6G8_9PEZI</name>
<organism evidence="2 3">
    <name type="scientific">Colletotrichum sidae</name>
    <dbReference type="NCBI Taxonomy" id="1347389"/>
    <lineage>
        <taxon>Eukaryota</taxon>
        <taxon>Fungi</taxon>
        <taxon>Dikarya</taxon>
        <taxon>Ascomycota</taxon>
        <taxon>Pezizomycotina</taxon>
        <taxon>Sordariomycetes</taxon>
        <taxon>Hypocreomycetidae</taxon>
        <taxon>Glomerellales</taxon>
        <taxon>Glomerellaceae</taxon>
        <taxon>Colletotrichum</taxon>
        <taxon>Colletotrichum orbiculare species complex</taxon>
    </lineage>
</organism>
<dbReference type="EMBL" id="QAPF01000279">
    <property type="protein sequence ID" value="TEA12118.1"/>
    <property type="molecule type" value="Genomic_DNA"/>
</dbReference>
<keyword evidence="3" id="KW-1185">Reference proteome</keyword>
<sequence length="306" mass="34408">MQLYQTVQKLTLLSDVDVEYYDDLGDDGQDDEEALLLDLRMLRTFGHSTESLEALVLKMYDRITARQGLPTRETTGGTTSAPPVRILFPCRNCASLLHATRDCEEVCGHCGQDWHNAEGCKSLPRNHCKCKPFPQRHLVKTCPIVCNDECPKGSRASEAERPYHRNAMMCNKRCCMCGIYGHAGRDCHLKKCRCGEHHLTAQHAAEERQCVADECPRWFCTKHCQTCQADKQTDALACRCAHGRATEDVTREGGPSKTSTPAPETQPAKRRRRRKPKSTKQALTQPTTQQTTQPTTQTVEQESIFG</sequence>
<accession>A0A4R8T6G8</accession>
<comment type="caution">
    <text evidence="2">The sequence shown here is derived from an EMBL/GenBank/DDBJ whole genome shotgun (WGS) entry which is preliminary data.</text>
</comment>
<protein>
    <recommendedName>
        <fullName evidence="4">CCHC-type domain-containing protein</fullName>
    </recommendedName>
</protein>
<dbReference type="Proteomes" id="UP000295604">
    <property type="component" value="Unassembled WGS sequence"/>
</dbReference>
<evidence type="ECO:0000313" key="2">
    <source>
        <dbReference type="EMBL" id="TEA12118.1"/>
    </source>
</evidence>
<feature type="region of interest" description="Disordered" evidence="1">
    <location>
        <begin position="248"/>
        <end position="306"/>
    </location>
</feature>
<reference evidence="2 3" key="1">
    <citation type="submission" date="2018-11" db="EMBL/GenBank/DDBJ databases">
        <title>Genome sequence and assembly of Colletotrichum sidae.</title>
        <authorList>
            <person name="Gan P."/>
            <person name="Shirasu K."/>
        </authorList>
    </citation>
    <scope>NUCLEOTIDE SEQUENCE [LARGE SCALE GENOMIC DNA]</scope>
    <source>
        <strain evidence="2 3">CBS 518.97</strain>
    </source>
</reference>
<feature type="compositionally biased region" description="Basic residues" evidence="1">
    <location>
        <begin position="268"/>
        <end position="278"/>
    </location>
</feature>
<gene>
    <name evidence="2" type="ORF">C8034_v006534</name>
</gene>
<evidence type="ECO:0008006" key="4">
    <source>
        <dbReference type="Google" id="ProtNLM"/>
    </source>
</evidence>
<proteinExistence type="predicted"/>
<evidence type="ECO:0000313" key="3">
    <source>
        <dbReference type="Proteomes" id="UP000295604"/>
    </source>
</evidence>
<dbReference type="AlphaFoldDB" id="A0A4R8T6G8"/>